<reference evidence="1" key="1">
    <citation type="submission" date="2017-02" db="UniProtKB">
        <authorList>
            <consortium name="WormBaseParasite"/>
        </authorList>
    </citation>
    <scope>IDENTIFICATION</scope>
</reference>
<dbReference type="WBParaSite" id="HPLM_0001647501-mRNA-1">
    <property type="protein sequence ID" value="HPLM_0001647501-mRNA-1"/>
    <property type="gene ID" value="HPLM_0001647501"/>
</dbReference>
<proteinExistence type="predicted"/>
<organism evidence="1">
    <name type="scientific">Haemonchus placei</name>
    <name type="common">Barber's pole worm</name>
    <dbReference type="NCBI Taxonomy" id="6290"/>
    <lineage>
        <taxon>Eukaryota</taxon>
        <taxon>Metazoa</taxon>
        <taxon>Ecdysozoa</taxon>
        <taxon>Nematoda</taxon>
        <taxon>Chromadorea</taxon>
        <taxon>Rhabditida</taxon>
        <taxon>Rhabditina</taxon>
        <taxon>Rhabditomorpha</taxon>
        <taxon>Strongyloidea</taxon>
        <taxon>Trichostrongylidae</taxon>
        <taxon>Haemonchus</taxon>
    </lineage>
</organism>
<dbReference type="AlphaFoldDB" id="A0A0N4WXD4"/>
<evidence type="ECO:0000313" key="1">
    <source>
        <dbReference type="WBParaSite" id="HPLM_0001647501-mRNA-1"/>
    </source>
</evidence>
<accession>A0A0N4WXD4</accession>
<name>A0A0N4WXD4_HAEPC</name>
<protein>
    <submittedName>
        <fullName evidence="1">Ovule protein</fullName>
    </submittedName>
</protein>
<sequence length="93" mass="10952">LCDDSASLTNINLNCQRFAFSRLLVRYHPYFILQGLYALSEYICRFQLLTVRLEFTICSCHILLYFLHSSFQAADIFFNVGHNLFDLFNDLRS</sequence>